<feature type="signal peptide" evidence="3">
    <location>
        <begin position="1"/>
        <end position="29"/>
    </location>
</feature>
<reference evidence="6" key="3">
    <citation type="submission" date="2017-03" db="EMBL/GenBank/DDBJ databases">
        <authorList>
            <person name="Dastager S.G."/>
            <person name="Neurgaonkar P.S."/>
            <person name="Dharne M.S."/>
        </authorList>
    </citation>
    <scope>NUCLEOTIDE SEQUENCE</scope>
    <source>
        <strain evidence="6">DSM 25145</strain>
    </source>
</reference>
<feature type="domain" description="SLH" evidence="4">
    <location>
        <begin position="1709"/>
        <end position="1769"/>
    </location>
</feature>
<reference evidence="9" key="2">
    <citation type="submission" date="2017-03" db="EMBL/GenBank/DDBJ databases">
        <title>Bacillus sp. V-88(T) DSM27956, whole genome shotgun sequencing project.</title>
        <authorList>
            <person name="Dastager S.G."/>
            <person name="Neurgaonkar P.S."/>
            <person name="Dharne M.S."/>
        </authorList>
    </citation>
    <scope>NUCLEOTIDE SEQUENCE [LARGE SCALE GENOMIC DNA]</scope>
    <source>
        <strain evidence="9">DSM 25145</strain>
    </source>
</reference>
<dbReference type="InterPro" id="IPR051918">
    <property type="entry name" value="STPP_CPPED1"/>
</dbReference>
<evidence type="ECO:0000313" key="6">
    <source>
        <dbReference type="EMBL" id="OXS79213.1"/>
    </source>
</evidence>
<dbReference type="Proteomes" id="UP000186385">
    <property type="component" value="Unassembled WGS sequence"/>
</dbReference>
<dbReference type="OrthoDB" id="9772095at2"/>
<dbReference type="Gene3D" id="3.60.21.10">
    <property type="match status" value="1"/>
</dbReference>
<keyword evidence="9" id="KW-1185">Reference proteome</keyword>
<feature type="domain" description="LTD" evidence="5">
    <location>
        <begin position="314"/>
        <end position="450"/>
    </location>
</feature>
<evidence type="ECO:0000313" key="8">
    <source>
        <dbReference type="Proteomes" id="UP000186385"/>
    </source>
</evidence>
<dbReference type="RefSeq" id="WP_045851157.1">
    <property type="nucleotide sequence ID" value="NZ_FTLX01000002.1"/>
</dbReference>
<dbReference type="Proteomes" id="UP000215545">
    <property type="component" value="Unassembled WGS sequence"/>
</dbReference>
<accession>A0A1N6S423</accession>
<dbReference type="PROSITE" id="PS51272">
    <property type="entry name" value="SLH"/>
    <property type="match status" value="3"/>
</dbReference>
<dbReference type="STRING" id="1017273.SAMN05443094_102310"/>
<evidence type="ECO:0000259" key="5">
    <source>
        <dbReference type="PROSITE" id="PS51841"/>
    </source>
</evidence>
<feature type="chain" id="PRO_5009938153" evidence="3">
    <location>
        <begin position="30"/>
        <end position="1830"/>
    </location>
</feature>
<evidence type="ECO:0000256" key="1">
    <source>
        <dbReference type="ARBA" id="ARBA00022729"/>
    </source>
</evidence>
<name>A0A1N6S423_9BACI</name>
<dbReference type="InterPro" id="IPR004843">
    <property type="entry name" value="Calcineurin-like_PHP"/>
</dbReference>
<evidence type="ECO:0000313" key="9">
    <source>
        <dbReference type="Proteomes" id="UP000215545"/>
    </source>
</evidence>
<dbReference type="Pfam" id="PF00149">
    <property type="entry name" value="Metallophos"/>
    <property type="match status" value="1"/>
</dbReference>
<feature type="domain" description="SLH" evidence="4">
    <location>
        <begin position="1773"/>
        <end position="1830"/>
    </location>
</feature>
<dbReference type="Pfam" id="PF00395">
    <property type="entry name" value="SLH"/>
    <property type="match status" value="3"/>
</dbReference>
<dbReference type="InterPro" id="IPR001322">
    <property type="entry name" value="Lamin_tail_dom"/>
</dbReference>
<dbReference type="EMBL" id="FTLX01000002">
    <property type="protein sequence ID" value="SIQ35903.1"/>
    <property type="molecule type" value="Genomic_DNA"/>
</dbReference>
<organism evidence="7 8">
    <name type="scientific">Domibacillus enclensis</name>
    <dbReference type="NCBI Taxonomy" id="1017273"/>
    <lineage>
        <taxon>Bacteria</taxon>
        <taxon>Bacillati</taxon>
        <taxon>Bacillota</taxon>
        <taxon>Bacilli</taxon>
        <taxon>Bacillales</taxon>
        <taxon>Bacillaceae</taxon>
        <taxon>Domibacillus</taxon>
    </lineage>
</organism>
<feature type="compositionally biased region" description="Gly residues" evidence="2">
    <location>
        <begin position="1452"/>
        <end position="1462"/>
    </location>
</feature>
<feature type="domain" description="LTD" evidence="5">
    <location>
        <begin position="31"/>
        <end position="172"/>
    </location>
</feature>
<dbReference type="PANTHER" id="PTHR43143:SF5">
    <property type="entry name" value="SECRETED PROTEIN"/>
    <property type="match status" value="1"/>
</dbReference>
<dbReference type="GO" id="GO:0016787">
    <property type="term" value="F:hydrolase activity"/>
    <property type="evidence" value="ECO:0007669"/>
    <property type="project" value="InterPro"/>
</dbReference>
<dbReference type="Gene3D" id="2.60.40.1260">
    <property type="entry name" value="Lamin Tail domain"/>
    <property type="match status" value="1"/>
</dbReference>
<evidence type="ECO:0000313" key="7">
    <source>
        <dbReference type="EMBL" id="SIQ35903.1"/>
    </source>
</evidence>
<reference evidence="7 8" key="1">
    <citation type="submission" date="2017-01" db="EMBL/GenBank/DDBJ databases">
        <authorList>
            <person name="Mah S.A."/>
            <person name="Swanson W.J."/>
            <person name="Moy G.W."/>
            <person name="Vacquier V.D."/>
        </authorList>
    </citation>
    <scope>NUCLEOTIDE SEQUENCE [LARGE SCALE GENOMIC DNA]</scope>
    <source>
        <strain evidence="7 8">NIO-1016</strain>
    </source>
</reference>
<feature type="domain" description="SLH" evidence="4">
    <location>
        <begin position="1645"/>
        <end position="1708"/>
    </location>
</feature>
<feature type="region of interest" description="Disordered" evidence="2">
    <location>
        <begin position="1445"/>
        <end position="1475"/>
    </location>
</feature>
<evidence type="ECO:0000259" key="4">
    <source>
        <dbReference type="PROSITE" id="PS51272"/>
    </source>
</evidence>
<evidence type="ECO:0000256" key="2">
    <source>
        <dbReference type="SAM" id="MobiDB-lite"/>
    </source>
</evidence>
<gene>
    <name evidence="6" type="ORF">B1B05_05435</name>
    <name evidence="7" type="ORF">SAMN05443094_102310</name>
</gene>
<dbReference type="InterPro" id="IPR029052">
    <property type="entry name" value="Metallo-depent_PP-like"/>
</dbReference>
<proteinExistence type="predicted"/>
<dbReference type="SUPFAM" id="SSF56300">
    <property type="entry name" value="Metallo-dependent phosphatases"/>
    <property type="match status" value="1"/>
</dbReference>
<dbReference type="SUPFAM" id="SSF74853">
    <property type="entry name" value="Lamin A/C globular tail domain"/>
    <property type="match status" value="2"/>
</dbReference>
<dbReference type="EMBL" id="MWSK01000002">
    <property type="protein sequence ID" value="OXS79213.1"/>
    <property type="molecule type" value="Genomic_DNA"/>
</dbReference>
<dbReference type="PANTHER" id="PTHR43143">
    <property type="entry name" value="METALLOPHOSPHOESTERASE, CALCINEURIN SUPERFAMILY"/>
    <property type="match status" value="1"/>
</dbReference>
<dbReference type="PROSITE" id="PS51841">
    <property type="entry name" value="LTD"/>
    <property type="match status" value="2"/>
</dbReference>
<dbReference type="Pfam" id="PF00932">
    <property type="entry name" value="LTD"/>
    <property type="match status" value="2"/>
</dbReference>
<sequence>MQRKPFYSLVLASSLSVSSLIVPAPLALAEDATSAQAVTAPPIMITELLPNSDNVDKSDGFEFIELYNNSSQPFSLKDYKLVYGYPDGKTADWTFKEDKEIAPGETMVVWVKNAANASMTRDDFNTAFNLALGETQFTYIESDGMANTAERSMSVADTAGNLLTTASYTPDDVELNNGIQYKAGTDGKTMEVLTSSEPATPGTLLDGQKPEGPVEVDAVPPVITHTPAESVEAGSDVVVRASVTDETKIERVKVLYQVIEGGDWLEKEMTAGSDGSYEAVISASELVSNQISYRVVAFDGQNTAETETFLLSIEGLDYDPQAVPDLLVTELVPDSTNVNGLDGYEFIEVYNNTDQEVNLKDYTLRYRYPAEGAEADLIWKAEKEDLTLPAGETMTYWIVNAGNQDKTVADFNANYGTDLQENVNIVKVHSDGMANGSSRGVAISTNTGVDLSAAYYFDQPNVDDTNANKGIFYSFPRQPGSKDMLKYSAGKENATPGTVDAVQVPSVRKKMTGDEQPPTITDMTETAPVSARQNVTLTFDGTDDQSVKTMRLFYKTKESDDYTSVDLIENYDTGLYAHTVYSSDLLGKEGLHYYVQASDGSNVVETDVKEIQIQNDTSEKTGLNVEDGSLLSKTATIKSYGTDSTLSIDGQDVTADTIPSLPSQAYFAFDAKKVNLYFKNGVTIGEETLHIFDDTINTYETITVPVDPSQFKMGEETTMSIRAGTKVSPFDTTSEENRDDFYVKNVRLVLEDGTTIYDPAFNDTAKEISVGDGASAKPVVDFSFNVPDAAFTAKAFKWDTEKEEDGDHVVESGGSHPTRATVQIDNSAPVILPSLQEGEEYKGEFSIHAEVEDASDVEALSATLDGEDITLPLDTSSADLSPGAHTVEYTAVDRAGNEAKKSVAFTVVEEHPYAPEAISPADGETNVNPNNAKLQVKVTDPTNDTLDVDFYRGYEYKPGDEEVRVFEHNAEQEPPKEMVPAGETAVTDTEKMAHSDGEYVETKSVDKFPYHRFEVAVDEKVDETDEISLHWEGKSLIGRKVSMYVWNYSTSEWELEEWKVAQDDQNFTLQGEVKGLDYVKDGKVQVMVQDELASTPEFDYSFIWMSDTQYYSESYPHIFDRMTEWIAEQKEAMNLKYVFHTGDLVDEADQPVQWERADTFMKTLDNADIPYGVLAGNHDVGHKTGDYVEYSKHFGEARFADKDYYGESYKDNRGHYDLISSNGNDFIMLYMGWGVNEEDIAWMNKVLAEYPDRKAVISLHEYLLVSGNRSPIGDQVFENVVKPNENVIAVLSGHYHDSETLIDEIDDNGDGTTDRKVYQMLADYQGGPEGGQGFLRLMKVNPVENKMYLQTYSPYLDQYNYYSPVDYPGKDEFAIDIDLTPKEKVVATDSFKVDVYTDDQIGSQASVTEGETAEAAWKKLSRSTEHGWYVKVKDSFGGEVQSDVWSFTTGSQGSGNGNGNGGNTPTPPPVTPPTGDLPVIDVTEDMLEKGEEAWVLTADQSSAEWVLPKGIVDTAVSAGKPLQVQTSSGSSALIPVDVLLQMQKTGQEQVSIQMNVLKANESSLPPGQVYSDVLDVTIKAGEKEITALDAPVELRFKLNKTIQENKTTGAFYNETVKRWEYAGGYEEDGYWVIPVSHLSIFGVLTANAAFVDTNDHWAKKEIESLASKLITSGKTDSTFAPEQKLTRAEFAVLLVRALQIPLQEYEGTFADVPASKEWSARQIEAANRAGIVFGKENGRFDPDEDITREQIAAMMIRALNAQNPDLLNGLQGTKTFKDTKRINDYAKEAVSQAAELELIYGRSNGKFDPKKPTTRAETAVVLYRLLDKMK</sequence>
<dbReference type="InterPro" id="IPR001119">
    <property type="entry name" value="SLH_dom"/>
</dbReference>
<evidence type="ECO:0000256" key="3">
    <source>
        <dbReference type="SAM" id="SignalP"/>
    </source>
</evidence>
<keyword evidence="1 3" id="KW-0732">Signal</keyword>
<dbReference type="InterPro" id="IPR036415">
    <property type="entry name" value="Lamin_tail_dom_sf"/>
</dbReference>
<protein>
    <submittedName>
        <fullName evidence="7">S-layer homology domain-containing protein</fullName>
    </submittedName>
</protein>